<protein>
    <submittedName>
        <fullName evidence="2">Uncharacterized protein</fullName>
    </submittedName>
</protein>
<dbReference type="AlphaFoldDB" id="A0A1N7F389"/>
<dbReference type="Gene3D" id="3.50.50.60">
    <property type="entry name" value="FAD/NAD(P)-binding domain"/>
    <property type="match status" value="1"/>
</dbReference>
<dbReference type="PANTHER" id="PTHR46865">
    <property type="entry name" value="OXIDOREDUCTASE-RELATED"/>
    <property type="match status" value="1"/>
</dbReference>
<proteinExistence type="predicted"/>
<evidence type="ECO:0000256" key="1">
    <source>
        <dbReference type="SAM" id="MobiDB-lite"/>
    </source>
</evidence>
<accession>A0A1N7F389</accession>
<dbReference type="InterPro" id="IPR036188">
    <property type="entry name" value="FAD/NAD-bd_sf"/>
</dbReference>
<dbReference type="EMBL" id="FTNI01000020">
    <property type="protein sequence ID" value="SIR94722.1"/>
    <property type="molecule type" value="Genomic_DNA"/>
</dbReference>
<dbReference type="PANTHER" id="PTHR46865:SF2">
    <property type="entry name" value="MONOOXYGENASE"/>
    <property type="match status" value="1"/>
</dbReference>
<evidence type="ECO:0000313" key="3">
    <source>
        <dbReference type="Proteomes" id="UP000186096"/>
    </source>
</evidence>
<evidence type="ECO:0000313" key="2">
    <source>
        <dbReference type="EMBL" id="SIR94722.1"/>
    </source>
</evidence>
<organism evidence="2 3">
    <name type="scientific">Microbispora rosea</name>
    <dbReference type="NCBI Taxonomy" id="58117"/>
    <lineage>
        <taxon>Bacteria</taxon>
        <taxon>Bacillati</taxon>
        <taxon>Actinomycetota</taxon>
        <taxon>Actinomycetes</taxon>
        <taxon>Streptosporangiales</taxon>
        <taxon>Streptosporangiaceae</taxon>
        <taxon>Microbispora</taxon>
    </lineage>
</organism>
<dbReference type="SUPFAM" id="SSF51905">
    <property type="entry name" value="FAD/NAD(P)-binding domain"/>
    <property type="match status" value="1"/>
</dbReference>
<dbReference type="InterPro" id="IPR051704">
    <property type="entry name" value="FAD_aromatic-hydroxylase"/>
</dbReference>
<sequence length="96" mass="10098">MTTRSVLISGASIAGPALAYWLRRHGFAPTVAPPAKTPRKLGLFAGPGVRAGPAPREGGQAVDFRGAVHMSERSERINKHSAIRSCDPEPPGEEVA</sequence>
<feature type="region of interest" description="Disordered" evidence="1">
    <location>
        <begin position="71"/>
        <end position="96"/>
    </location>
</feature>
<dbReference type="STRING" id="58117.SAMN05421833_12097"/>
<reference evidence="3" key="1">
    <citation type="submission" date="2017-01" db="EMBL/GenBank/DDBJ databases">
        <authorList>
            <person name="Varghese N."/>
            <person name="Submissions S."/>
        </authorList>
    </citation>
    <scope>NUCLEOTIDE SEQUENCE [LARGE SCALE GENOMIC DNA]</scope>
    <source>
        <strain evidence="3">ATCC 12950</strain>
    </source>
</reference>
<name>A0A1N7F389_9ACTN</name>
<dbReference type="Proteomes" id="UP000186096">
    <property type="component" value="Unassembled WGS sequence"/>
</dbReference>
<gene>
    <name evidence="2" type="ORF">SAMN05421833_12097</name>
</gene>
<keyword evidence="3" id="KW-1185">Reference proteome</keyword>